<protein>
    <submittedName>
        <fullName evidence="1">Uncharacterized protein</fullName>
    </submittedName>
</protein>
<reference evidence="1 2" key="1">
    <citation type="submission" date="2024-04" db="EMBL/GenBank/DDBJ databases">
        <authorList>
            <person name="Fracassetti M."/>
        </authorList>
    </citation>
    <scope>NUCLEOTIDE SEQUENCE [LARGE SCALE GENOMIC DNA]</scope>
</reference>
<dbReference type="EMBL" id="OZ034819">
    <property type="protein sequence ID" value="CAL1397006.1"/>
    <property type="molecule type" value="Genomic_DNA"/>
</dbReference>
<keyword evidence="2" id="KW-1185">Reference proteome</keyword>
<evidence type="ECO:0000313" key="1">
    <source>
        <dbReference type="EMBL" id="CAL1397006.1"/>
    </source>
</evidence>
<dbReference type="AlphaFoldDB" id="A0AAV2FFD4"/>
<gene>
    <name evidence="1" type="ORF">LTRI10_LOCUS37337</name>
</gene>
<evidence type="ECO:0000313" key="2">
    <source>
        <dbReference type="Proteomes" id="UP001497516"/>
    </source>
</evidence>
<proteinExistence type="predicted"/>
<sequence length="229" mass="25734">MPIFKQHPGGEEFYAPPWAWRYEGSLPRRELGYPRYLPPSHPPLLSYPPSSHHPPWPHHYYLVRDHHQDLESLAAKVRVAEAINVAAYRSQFQDTCSQFRHQEERVRFAGSGAVGAGASIRSQTSHEHGFDCFGAANYHDYYLGSREVDLDASTGNSSIDFTVGLGELELQQTRLTQRSSLAEGEDQPMRTSNFATTKQPTLDGISLRWLGTTNGGALRQISGAERRVR</sequence>
<name>A0AAV2FFD4_9ROSI</name>
<dbReference type="Proteomes" id="UP001497516">
    <property type="component" value="Chromosome 6"/>
</dbReference>
<accession>A0AAV2FFD4</accession>
<organism evidence="1 2">
    <name type="scientific">Linum trigynum</name>
    <dbReference type="NCBI Taxonomy" id="586398"/>
    <lineage>
        <taxon>Eukaryota</taxon>
        <taxon>Viridiplantae</taxon>
        <taxon>Streptophyta</taxon>
        <taxon>Embryophyta</taxon>
        <taxon>Tracheophyta</taxon>
        <taxon>Spermatophyta</taxon>
        <taxon>Magnoliopsida</taxon>
        <taxon>eudicotyledons</taxon>
        <taxon>Gunneridae</taxon>
        <taxon>Pentapetalae</taxon>
        <taxon>rosids</taxon>
        <taxon>fabids</taxon>
        <taxon>Malpighiales</taxon>
        <taxon>Linaceae</taxon>
        <taxon>Linum</taxon>
    </lineage>
</organism>